<organism evidence="1 2">
    <name type="scientific">Vulcaniibacterium thermophilum</name>
    <dbReference type="NCBI Taxonomy" id="1169913"/>
    <lineage>
        <taxon>Bacteria</taxon>
        <taxon>Pseudomonadati</taxon>
        <taxon>Pseudomonadota</taxon>
        <taxon>Gammaproteobacteria</taxon>
        <taxon>Lysobacterales</taxon>
        <taxon>Lysobacteraceae</taxon>
        <taxon>Vulcaniibacterium</taxon>
    </lineage>
</organism>
<evidence type="ECO:0000313" key="1">
    <source>
        <dbReference type="EMBL" id="GHE43974.1"/>
    </source>
</evidence>
<dbReference type="AlphaFoldDB" id="A0A918ZBG6"/>
<dbReference type="EMBL" id="BNCF01000021">
    <property type="protein sequence ID" value="GHE43974.1"/>
    <property type="molecule type" value="Genomic_DNA"/>
</dbReference>
<proteinExistence type="predicted"/>
<keyword evidence="2" id="KW-1185">Reference proteome</keyword>
<reference evidence="1" key="1">
    <citation type="journal article" date="2014" name="Int. J. Syst. Evol. Microbiol.">
        <title>Complete genome sequence of Corynebacterium casei LMG S-19264T (=DSM 44701T), isolated from a smear-ripened cheese.</title>
        <authorList>
            <consortium name="US DOE Joint Genome Institute (JGI-PGF)"/>
            <person name="Walter F."/>
            <person name="Albersmeier A."/>
            <person name="Kalinowski J."/>
            <person name="Ruckert C."/>
        </authorList>
    </citation>
    <scope>NUCLEOTIDE SEQUENCE</scope>
    <source>
        <strain evidence="1">KCTC 32020</strain>
    </source>
</reference>
<dbReference type="Proteomes" id="UP000636453">
    <property type="component" value="Unassembled WGS sequence"/>
</dbReference>
<reference evidence="1" key="2">
    <citation type="submission" date="2020-09" db="EMBL/GenBank/DDBJ databases">
        <authorList>
            <person name="Sun Q."/>
            <person name="Kim S."/>
        </authorList>
    </citation>
    <scope>NUCLEOTIDE SEQUENCE</scope>
    <source>
        <strain evidence="1">KCTC 32020</strain>
    </source>
</reference>
<dbReference type="OrthoDB" id="6024770at2"/>
<accession>A0A918ZBG6</accession>
<sequence length="127" mass="13422">MDKLLALFAFVLSLYGCDTATSTVVQREREDGADRLYSRTVVEAGVARFECRASASGQCHYALYAGRCADARDASACDTRTAARFALAVGESRQLTGVRTFRLCVGTGRGTAAECASVGASLRPGRG</sequence>
<evidence type="ECO:0000313" key="2">
    <source>
        <dbReference type="Proteomes" id="UP000636453"/>
    </source>
</evidence>
<dbReference type="PROSITE" id="PS51257">
    <property type="entry name" value="PROKAR_LIPOPROTEIN"/>
    <property type="match status" value="1"/>
</dbReference>
<protein>
    <recommendedName>
        <fullName evidence="3">Lipoprotein</fullName>
    </recommendedName>
</protein>
<name>A0A918ZBG6_9GAMM</name>
<dbReference type="RefSeq" id="WP_146474334.1">
    <property type="nucleotide sequence ID" value="NZ_BNCF01000021.1"/>
</dbReference>
<comment type="caution">
    <text evidence="1">The sequence shown here is derived from an EMBL/GenBank/DDBJ whole genome shotgun (WGS) entry which is preliminary data.</text>
</comment>
<evidence type="ECO:0008006" key="3">
    <source>
        <dbReference type="Google" id="ProtNLM"/>
    </source>
</evidence>
<gene>
    <name evidence="1" type="ORF">GCM10007167_27110</name>
</gene>